<dbReference type="EC" id="3.1.3.48" evidence="2"/>
<sequence length="179" mass="18722">MRVPDPSSQPAPLPPPRSTDGYRIALVCLGNICRSPTAHVVLERRLADAGLGGRVEVASSGTGGWHVGNPMDERAAATLSAAGYDPSRHRARQYGATWPEAYDLVLVMDAANLADVGGRTERVGLFRDFDPVDPGGEVPDPYYGGADGFEEVLAMVERTSDAIVGALPGTLGTPAGDHA</sequence>
<keyword evidence="3" id="KW-0378">Hydrolase</keyword>
<dbReference type="PANTHER" id="PTHR11717:SF7">
    <property type="entry name" value="LOW MOLECULAR WEIGHT PHOSPHOTYROSINE PROTEIN PHOSPHATASE"/>
    <property type="match status" value="1"/>
</dbReference>
<feature type="active site" description="Nucleophile" evidence="5">
    <location>
        <position position="28"/>
    </location>
</feature>
<gene>
    <name evidence="7" type="ORF">EUA94_09300</name>
</gene>
<dbReference type="InterPro" id="IPR050438">
    <property type="entry name" value="LMW_PTPase"/>
</dbReference>
<feature type="active site" evidence="5">
    <location>
        <position position="34"/>
    </location>
</feature>
<dbReference type="GO" id="GO:0004725">
    <property type="term" value="F:protein tyrosine phosphatase activity"/>
    <property type="evidence" value="ECO:0007669"/>
    <property type="project" value="UniProtKB-EC"/>
</dbReference>
<proteinExistence type="inferred from homology"/>
<evidence type="ECO:0000259" key="6">
    <source>
        <dbReference type="SMART" id="SM00226"/>
    </source>
</evidence>
<reference evidence="7 8" key="1">
    <citation type="submission" date="2019-01" db="EMBL/GenBank/DDBJ databases">
        <title>Novel species of Nocardioides.</title>
        <authorList>
            <person name="Liu Q."/>
            <person name="X Y.-H."/>
        </authorList>
    </citation>
    <scope>NUCLEOTIDE SEQUENCE [LARGE SCALE GENOMIC DNA]</scope>
    <source>
        <strain evidence="7 8">HLT2-9</strain>
    </source>
</reference>
<comment type="caution">
    <text evidence="7">The sequence shown here is derived from an EMBL/GenBank/DDBJ whole genome shotgun (WGS) entry which is preliminary data.</text>
</comment>
<comment type="similarity">
    <text evidence="1">Belongs to the low molecular weight phosphotyrosine protein phosphatase family.</text>
</comment>
<organism evidence="7 8">
    <name type="scientific">Nocardioides zhouii</name>
    <dbReference type="NCBI Taxonomy" id="1168729"/>
    <lineage>
        <taxon>Bacteria</taxon>
        <taxon>Bacillati</taxon>
        <taxon>Actinomycetota</taxon>
        <taxon>Actinomycetes</taxon>
        <taxon>Propionibacteriales</taxon>
        <taxon>Nocardioidaceae</taxon>
        <taxon>Nocardioides</taxon>
    </lineage>
</organism>
<evidence type="ECO:0000256" key="4">
    <source>
        <dbReference type="ARBA" id="ARBA00022912"/>
    </source>
</evidence>
<dbReference type="SMART" id="SM00226">
    <property type="entry name" value="LMWPc"/>
    <property type="match status" value="1"/>
</dbReference>
<dbReference type="PRINTS" id="PR00719">
    <property type="entry name" value="LMWPTPASE"/>
</dbReference>
<name>A0A4Q2SZ07_9ACTN</name>
<dbReference type="Pfam" id="PF01451">
    <property type="entry name" value="LMWPc"/>
    <property type="match status" value="1"/>
</dbReference>
<dbReference type="InterPro" id="IPR023485">
    <property type="entry name" value="Ptyr_pPase"/>
</dbReference>
<feature type="domain" description="Phosphotyrosine protein phosphatase I" evidence="6">
    <location>
        <begin position="22"/>
        <end position="166"/>
    </location>
</feature>
<dbReference type="OrthoDB" id="9784339at2"/>
<evidence type="ECO:0000256" key="1">
    <source>
        <dbReference type="ARBA" id="ARBA00011063"/>
    </source>
</evidence>
<dbReference type="PANTHER" id="PTHR11717">
    <property type="entry name" value="LOW MOLECULAR WEIGHT PROTEIN TYROSINE PHOSPHATASE"/>
    <property type="match status" value="1"/>
</dbReference>
<dbReference type="EMBL" id="SDWV01000007">
    <property type="protein sequence ID" value="RYC11546.1"/>
    <property type="molecule type" value="Genomic_DNA"/>
</dbReference>
<evidence type="ECO:0000313" key="7">
    <source>
        <dbReference type="EMBL" id="RYC11546.1"/>
    </source>
</evidence>
<accession>A0A4Q2SZ07</accession>
<dbReference type="Gene3D" id="3.40.50.2300">
    <property type="match status" value="1"/>
</dbReference>
<evidence type="ECO:0000313" key="8">
    <source>
        <dbReference type="Proteomes" id="UP000291101"/>
    </source>
</evidence>
<dbReference type="AlphaFoldDB" id="A0A4Q2SZ07"/>
<protein>
    <recommendedName>
        <fullName evidence="2">protein-tyrosine-phosphatase</fullName>
        <ecNumber evidence="2">3.1.3.48</ecNumber>
    </recommendedName>
</protein>
<dbReference type="Proteomes" id="UP000291101">
    <property type="component" value="Unassembled WGS sequence"/>
</dbReference>
<keyword evidence="8" id="KW-1185">Reference proteome</keyword>
<feature type="active site" description="Proton donor" evidence="5">
    <location>
        <position position="140"/>
    </location>
</feature>
<evidence type="ECO:0000256" key="2">
    <source>
        <dbReference type="ARBA" id="ARBA00013064"/>
    </source>
</evidence>
<dbReference type="InterPro" id="IPR036196">
    <property type="entry name" value="Ptyr_pPase_sf"/>
</dbReference>
<dbReference type="SUPFAM" id="SSF52788">
    <property type="entry name" value="Phosphotyrosine protein phosphatases I"/>
    <property type="match status" value="1"/>
</dbReference>
<dbReference type="InterPro" id="IPR017867">
    <property type="entry name" value="Tyr_phospatase_low_mol_wt"/>
</dbReference>
<evidence type="ECO:0000256" key="5">
    <source>
        <dbReference type="PIRSR" id="PIRSR617867-1"/>
    </source>
</evidence>
<evidence type="ECO:0000256" key="3">
    <source>
        <dbReference type="ARBA" id="ARBA00022801"/>
    </source>
</evidence>
<dbReference type="CDD" id="cd16343">
    <property type="entry name" value="LMWPTP"/>
    <property type="match status" value="1"/>
</dbReference>
<keyword evidence="4" id="KW-0904">Protein phosphatase</keyword>